<dbReference type="PATRIC" id="fig|1410657.5.peg.213"/>
<dbReference type="Proteomes" id="UP000051841">
    <property type="component" value="Unassembled WGS sequence"/>
</dbReference>
<sequence length="279" mass="30960">MKVLKEYALMSIATLIISLAVFFFLVPSHAAVCSISGLAIVLSHFMPLSVAGITMILNITLLIIGYFLVGKSFISRTVYASILLPVLLLCLEHIFPHFHSLTNDPLLDVICYIFTVNIGAAMLFNANASSGGIDIVGKIMNVYFGIEVGKAMSMAGILIALSAILAYDTKTVILSLLGTYLNGMVLDHYIFDQKLKRKVCIVSRHAEDIRHFIIDSMKSGATLYRIVGAYHKEERDEVVAIVNKSEYRTLMNYVKKKDPTAFVTVYKVSDMQYCPKQVE</sequence>
<dbReference type="EMBL" id="JQBL01000010">
    <property type="protein sequence ID" value="KRN50342.1"/>
    <property type="molecule type" value="Genomic_DNA"/>
</dbReference>
<evidence type="ECO:0000256" key="5">
    <source>
        <dbReference type="ARBA" id="ARBA00023136"/>
    </source>
</evidence>
<dbReference type="InterPro" id="IPR051461">
    <property type="entry name" value="UPF0750_membrane"/>
</dbReference>
<dbReference type="CDD" id="cd16380">
    <property type="entry name" value="YitT_C"/>
    <property type="match status" value="1"/>
</dbReference>
<feature type="domain" description="DUF2179" evidence="7">
    <location>
        <begin position="220"/>
        <end position="271"/>
    </location>
</feature>
<feature type="transmembrane region" description="Helical" evidence="6">
    <location>
        <begin position="107"/>
        <end position="128"/>
    </location>
</feature>
<keyword evidence="4 6" id="KW-1133">Transmembrane helix</keyword>
<feature type="transmembrane region" description="Helical" evidence="6">
    <location>
        <begin position="140"/>
        <end position="166"/>
    </location>
</feature>
<name>A0A0R2HFH4_9FIRM</name>
<dbReference type="InterPro" id="IPR019264">
    <property type="entry name" value="DUF2179"/>
</dbReference>
<dbReference type="Pfam" id="PF02588">
    <property type="entry name" value="YitT_membrane"/>
    <property type="match status" value="1"/>
</dbReference>
<proteinExistence type="predicted"/>
<gene>
    <name evidence="8" type="ORF">IV49_GL000210</name>
</gene>
<evidence type="ECO:0000256" key="1">
    <source>
        <dbReference type="ARBA" id="ARBA00004651"/>
    </source>
</evidence>
<evidence type="ECO:0000256" key="4">
    <source>
        <dbReference type="ARBA" id="ARBA00022989"/>
    </source>
</evidence>
<comment type="caution">
    <text evidence="8">The sequence shown here is derived from an EMBL/GenBank/DDBJ whole genome shotgun (WGS) entry which is preliminary data.</text>
</comment>
<dbReference type="RefSeq" id="WP_031590110.1">
    <property type="nucleotide sequence ID" value="NZ_JQBL01000010.1"/>
</dbReference>
<evidence type="ECO:0000256" key="3">
    <source>
        <dbReference type="ARBA" id="ARBA00022692"/>
    </source>
</evidence>
<dbReference type="GO" id="GO:0005886">
    <property type="term" value="C:plasma membrane"/>
    <property type="evidence" value="ECO:0007669"/>
    <property type="project" value="UniProtKB-SubCell"/>
</dbReference>
<keyword evidence="5 6" id="KW-0472">Membrane</keyword>
<evidence type="ECO:0000313" key="8">
    <source>
        <dbReference type="EMBL" id="KRN50342.1"/>
    </source>
</evidence>
<dbReference type="Pfam" id="PF10035">
    <property type="entry name" value="DUF2179"/>
    <property type="match status" value="1"/>
</dbReference>
<feature type="transmembrane region" description="Helical" evidence="6">
    <location>
        <begin position="172"/>
        <end position="191"/>
    </location>
</feature>
<organism evidence="8 9">
    <name type="scientific">Kandleria vitulina DSM 20405</name>
    <dbReference type="NCBI Taxonomy" id="1410657"/>
    <lineage>
        <taxon>Bacteria</taxon>
        <taxon>Bacillati</taxon>
        <taxon>Bacillota</taxon>
        <taxon>Erysipelotrichia</taxon>
        <taxon>Erysipelotrichales</taxon>
        <taxon>Coprobacillaceae</taxon>
        <taxon>Kandleria</taxon>
    </lineage>
</organism>
<dbReference type="PANTHER" id="PTHR33545">
    <property type="entry name" value="UPF0750 MEMBRANE PROTEIN YITT-RELATED"/>
    <property type="match status" value="1"/>
</dbReference>
<evidence type="ECO:0000256" key="2">
    <source>
        <dbReference type="ARBA" id="ARBA00022475"/>
    </source>
</evidence>
<keyword evidence="3 6" id="KW-0812">Transmembrane</keyword>
<evidence type="ECO:0000256" key="6">
    <source>
        <dbReference type="SAM" id="Phobius"/>
    </source>
</evidence>
<dbReference type="Gene3D" id="3.30.70.120">
    <property type="match status" value="1"/>
</dbReference>
<protein>
    <recommendedName>
        <fullName evidence="7">DUF2179 domain-containing protein</fullName>
    </recommendedName>
</protein>
<dbReference type="PIRSF" id="PIRSF006483">
    <property type="entry name" value="Membrane_protein_YitT"/>
    <property type="match status" value="1"/>
</dbReference>
<evidence type="ECO:0000313" key="9">
    <source>
        <dbReference type="Proteomes" id="UP000051841"/>
    </source>
</evidence>
<dbReference type="PANTHER" id="PTHR33545:SF9">
    <property type="entry name" value="UPF0750 MEMBRANE PROTEIN YITE"/>
    <property type="match status" value="1"/>
</dbReference>
<dbReference type="InterPro" id="IPR015867">
    <property type="entry name" value="N-reg_PII/ATP_PRibTrfase_C"/>
</dbReference>
<comment type="subcellular location">
    <subcellularLocation>
        <location evidence="1">Cell membrane</location>
        <topology evidence="1">Multi-pass membrane protein</topology>
    </subcellularLocation>
</comment>
<feature type="transmembrane region" description="Helical" evidence="6">
    <location>
        <begin position="76"/>
        <end position="95"/>
    </location>
</feature>
<keyword evidence="2" id="KW-1003">Cell membrane</keyword>
<evidence type="ECO:0000259" key="7">
    <source>
        <dbReference type="Pfam" id="PF10035"/>
    </source>
</evidence>
<dbReference type="AlphaFoldDB" id="A0A0R2HFH4"/>
<feature type="transmembrane region" description="Helical" evidence="6">
    <location>
        <begin position="46"/>
        <end position="69"/>
    </location>
</feature>
<dbReference type="InterPro" id="IPR003740">
    <property type="entry name" value="YitT"/>
</dbReference>
<reference evidence="8 9" key="1">
    <citation type="journal article" date="2015" name="Genome Announc.">
        <title>Expanding the biotechnology potential of lactobacilli through comparative genomics of 213 strains and associated genera.</title>
        <authorList>
            <person name="Sun Z."/>
            <person name="Harris H.M."/>
            <person name="McCann A."/>
            <person name="Guo C."/>
            <person name="Argimon S."/>
            <person name="Zhang W."/>
            <person name="Yang X."/>
            <person name="Jeffery I.B."/>
            <person name="Cooney J.C."/>
            <person name="Kagawa T.F."/>
            <person name="Liu W."/>
            <person name="Song Y."/>
            <person name="Salvetti E."/>
            <person name="Wrobel A."/>
            <person name="Rasinkangas P."/>
            <person name="Parkhill J."/>
            <person name="Rea M.C."/>
            <person name="O'Sullivan O."/>
            <person name="Ritari J."/>
            <person name="Douillard F.P."/>
            <person name="Paul Ross R."/>
            <person name="Yang R."/>
            <person name="Briner A.E."/>
            <person name="Felis G.E."/>
            <person name="de Vos W.M."/>
            <person name="Barrangou R."/>
            <person name="Klaenhammer T.R."/>
            <person name="Caufield P.W."/>
            <person name="Cui Y."/>
            <person name="Zhang H."/>
            <person name="O'Toole P.W."/>
        </authorList>
    </citation>
    <scope>NUCLEOTIDE SEQUENCE [LARGE SCALE GENOMIC DNA]</scope>
    <source>
        <strain evidence="8 9">DSM 20405</strain>
    </source>
</reference>
<accession>A0A0R2HFH4</accession>
<keyword evidence="9" id="KW-1185">Reference proteome</keyword>